<proteinExistence type="predicted"/>
<organism evidence="1 2">
    <name type="scientific">Planifilum fulgidum</name>
    <dbReference type="NCBI Taxonomy" id="201973"/>
    <lineage>
        <taxon>Bacteria</taxon>
        <taxon>Bacillati</taxon>
        <taxon>Bacillota</taxon>
        <taxon>Bacilli</taxon>
        <taxon>Bacillales</taxon>
        <taxon>Thermoactinomycetaceae</taxon>
        <taxon>Planifilum</taxon>
    </lineage>
</organism>
<dbReference type="AlphaFoldDB" id="A0A1I2MW03"/>
<sequence length="112" mass="12629">MVLEDSGLNGIRKDFGTVDKVVRGLGFDRWAWDYNKAVYDLKLEDQGTVYYLRVPAEAIQGRLESPKATVELGDPVFGRHLHPHGIDYEVTIPESLEKTVKEKVEALKEALS</sequence>
<evidence type="ECO:0000313" key="2">
    <source>
        <dbReference type="Proteomes" id="UP000198661"/>
    </source>
</evidence>
<protein>
    <submittedName>
        <fullName evidence="1">YugN-like family protein</fullName>
    </submittedName>
</protein>
<gene>
    <name evidence="1" type="ORF">SAMN04488025_10940</name>
</gene>
<keyword evidence="2" id="KW-1185">Reference proteome</keyword>
<evidence type="ECO:0000313" key="1">
    <source>
        <dbReference type="EMBL" id="SFF93311.1"/>
    </source>
</evidence>
<name>A0A1I2MW03_9BACL</name>
<reference evidence="1 2" key="1">
    <citation type="submission" date="2016-10" db="EMBL/GenBank/DDBJ databases">
        <authorList>
            <person name="de Groot N.N."/>
        </authorList>
    </citation>
    <scope>NUCLEOTIDE SEQUENCE [LARGE SCALE GENOMIC DNA]</scope>
    <source>
        <strain evidence="1 2">DSM 44945</strain>
    </source>
</reference>
<dbReference type="SUPFAM" id="SSF160755">
    <property type="entry name" value="YugN-like"/>
    <property type="match status" value="1"/>
</dbReference>
<dbReference type="STRING" id="201973.SAMN04488025_10940"/>
<dbReference type="InterPro" id="IPR036491">
    <property type="entry name" value="YugN-like_sf"/>
</dbReference>
<dbReference type="EMBL" id="FOOK01000009">
    <property type="protein sequence ID" value="SFF93311.1"/>
    <property type="molecule type" value="Genomic_DNA"/>
</dbReference>
<accession>A0A1I2MW03</accession>
<dbReference type="Proteomes" id="UP000198661">
    <property type="component" value="Unassembled WGS sequence"/>
</dbReference>
<dbReference type="InterPro" id="IPR014967">
    <property type="entry name" value="Uncharacterised_YugN-like"/>
</dbReference>
<dbReference type="Pfam" id="PF08868">
    <property type="entry name" value="YugN"/>
    <property type="match status" value="1"/>
</dbReference>
<dbReference type="OrthoDB" id="2679642at2"/>
<dbReference type="RefSeq" id="WP_092037285.1">
    <property type="nucleotide sequence ID" value="NZ_FOOK01000009.1"/>
</dbReference>
<dbReference type="Gene3D" id="3.30.310.100">
    <property type="entry name" value="YugN-like"/>
    <property type="match status" value="1"/>
</dbReference>